<feature type="compositionally biased region" description="Acidic residues" evidence="4">
    <location>
        <begin position="70"/>
        <end position="83"/>
    </location>
</feature>
<feature type="compositionally biased region" description="Acidic residues" evidence="4">
    <location>
        <begin position="207"/>
        <end position="216"/>
    </location>
</feature>
<feature type="domain" description="PDZ" evidence="6">
    <location>
        <begin position="559"/>
        <end position="644"/>
    </location>
</feature>
<accession>A0A7J8CDM0</accession>
<dbReference type="Pfam" id="PF00595">
    <property type="entry name" value="PDZ"/>
    <property type="match status" value="2"/>
</dbReference>
<dbReference type="PANTHER" id="PTHR12345:SF12">
    <property type="entry name" value="AMYLOID-BETA A4 PRECURSOR PROTEIN-BINDING FAMILY A MEMBER 2"/>
    <property type="match status" value="1"/>
</dbReference>
<dbReference type="Pfam" id="PF00640">
    <property type="entry name" value="PID"/>
    <property type="match status" value="1"/>
</dbReference>
<keyword evidence="3" id="KW-0677">Repeat</keyword>
<evidence type="ECO:0000256" key="2">
    <source>
        <dbReference type="ARBA" id="ARBA00022553"/>
    </source>
</evidence>
<dbReference type="FunFam" id="2.30.42.10:FF:000017">
    <property type="entry name" value="Amyloid beta A4 protein-binding family A member 1"/>
    <property type="match status" value="1"/>
</dbReference>
<protein>
    <submittedName>
        <fullName evidence="7">Amyloid beta protein binding family A member 2</fullName>
    </submittedName>
</protein>
<dbReference type="PANTHER" id="PTHR12345">
    <property type="entry name" value="SYNTENIN RELATED"/>
    <property type="match status" value="1"/>
</dbReference>
<keyword evidence="8" id="KW-1185">Reference proteome</keyword>
<dbReference type="Gene3D" id="2.30.29.30">
    <property type="entry name" value="Pleckstrin-homology domain (PH domain)/Phosphotyrosine-binding domain (PTB)"/>
    <property type="match status" value="1"/>
</dbReference>
<dbReference type="GO" id="GO:0043197">
    <property type="term" value="C:dendritic spine"/>
    <property type="evidence" value="ECO:0007669"/>
    <property type="project" value="TreeGrafter"/>
</dbReference>
<dbReference type="FunFam" id="2.30.42.10:FF:000007">
    <property type="entry name" value="Amyloid beta A4 protein-binding family A member"/>
    <property type="match status" value="1"/>
</dbReference>
<proteinExistence type="predicted"/>
<dbReference type="InterPro" id="IPR051230">
    <property type="entry name" value="APP-Binding"/>
</dbReference>
<dbReference type="GO" id="GO:0007268">
    <property type="term" value="P:chemical synaptic transmission"/>
    <property type="evidence" value="ECO:0007669"/>
    <property type="project" value="TreeGrafter"/>
</dbReference>
<feature type="region of interest" description="Disordered" evidence="4">
    <location>
        <begin position="125"/>
        <end position="336"/>
    </location>
</feature>
<organism evidence="7 8">
    <name type="scientific">Rousettus aegyptiacus</name>
    <name type="common">Egyptian fruit bat</name>
    <name type="synonym">Pteropus aegyptiacus</name>
    <dbReference type="NCBI Taxonomy" id="9407"/>
    <lineage>
        <taxon>Eukaryota</taxon>
        <taxon>Metazoa</taxon>
        <taxon>Chordata</taxon>
        <taxon>Craniata</taxon>
        <taxon>Vertebrata</taxon>
        <taxon>Euteleostomi</taxon>
        <taxon>Mammalia</taxon>
        <taxon>Eutheria</taxon>
        <taxon>Laurasiatheria</taxon>
        <taxon>Chiroptera</taxon>
        <taxon>Yinpterochiroptera</taxon>
        <taxon>Pteropodoidea</taxon>
        <taxon>Pteropodidae</taxon>
        <taxon>Rousettinae</taxon>
        <taxon>Rousettus</taxon>
    </lineage>
</organism>
<dbReference type="AlphaFoldDB" id="A0A7J8CDM0"/>
<dbReference type="CDD" id="cd01208">
    <property type="entry name" value="PTB_X11"/>
    <property type="match status" value="1"/>
</dbReference>
<dbReference type="InterPro" id="IPR036034">
    <property type="entry name" value="PDZ_sf"/>
</dbReference>
<comment type="caution">
    <text evidence="7">The sequence shown here is derived from an EMBL/GenBank/DDBJ whole genome shotgun (WGS) entry which is preliminary data.</text>
</comment>
<evidence type="ECO:0000259" key="6">
    <source>
        <dbReference type="PROSITE" id="PS50106"/>
    </source>
</evidence>
<dbReference type="InterPro" id="IPR001478">
    <property type="entry name" value="PDZ"/>
</dbReference>
<feature type="domain" description="PID" evidence="5">
    <location>
        <begin position="359"/>
        <end position="546"/>
    </location>
</feature>
<evidence type="ECO:0000259" key="5">
    <source>
        <dbReference type="PROSITE" id="PS01179"/>
    </source>
</evidence>
<dbReference type="InterPro" id="IPR006020">
    <property type="entry name" value="PTB/PI_dom"/>
</dbReference>
<keyword evidence="2" id="KW-0597">Phosphoprotein</keyword>
<dbReference type="CDD" id="cd06793">
    <property type="entry name" value="PDZ2_APBA1_3-like"/>
    <property type="match status" value="1"/>
</dbReference>
<evidence type="ECO:0000313" key="7">
    <source>
        <dbReference type="EMBL" id="KAF6408955.1"/>
    </source>
</evidence>
<dbReference type="SMART" id="SM00462">
    <property type="entry name" value="PTB"/>
    <property type="match status" value="1"/>
</dbReference>
<dbReference type="CDD" id="cd06720">
    <property type="entry name" value="PDZ1_APBA1_3-like"/>
    <property type="match status" value="1"/>
</dbReference>
<dbReference type="SUPFAM" id="SSF50156">
    <property type="entry name" value="PDZ domain-like"/>
    <property type="match status" value="2"/>
</dbReference>
<dbReference type="PROSITE" id="PS01179">
    <property type="entry name" value="PID"/>
    <property type="match status" value="1"/>
</dbReference>
<gene>
    <name evidence="7" type="ORF">HJG63_000804</name>
</gene>
<name>A0A7J8CDM0_ROUAE</name>
<dbReference type="PROSITE" id="PS50106">
    <property type="entry name" value="PDZ"/>
    <property type="match status" value="2"/>
</dbReference>
<evidence type="ECO:0000313" key="8">
    <source>
        <dbReference type="Proteomes" id="UP000593571"/>
    </source>
</evidence>
<dbReference type="SMART" id="SM00228">
    <property type="entry name" value="PDZ"/>
    <property type="match status" value="2"/>
</dbReference>
<dbReference type="Proteomes" id="UP000593571">
    <property type="component" value="Unassembled WGS sequence"/>
</dbReference>
<feature type="compositionally biased region" description="Polar residues" evidence="4">
    <location>
        <begin position="322"/>
        <end position="334"/>
    </location>
</feature>
<dbReference type="GO" id="GO:0005737">
    <property type="term" value="C:cytoplasm"/>
    <property type="evidence" value="ECO:0007669"/>
    <property type="project" value="TreeGrafter"/>
</dbReference>
<dbReference type="OrthoDB" id="5987010at2759"/>
<evidence type="ECO:0000256" key="3">
    <source>
        <dbReference type="ARBA" id="ARBA00022737"/>
    </source>
</evidence>
<keyword evidence="1" id="KW-0813">Transport</keyword>
<dbReference type="GO" id="GO:0001540">
    <property type="term" value="F:amyloid-beta binding"/>
    <property type="evidence" value="ECO:0007669"/>
    <property type="project" value="TreeGrafter"/>
</dbReference>
<dbReference type="InterPro" id="IPR011993">
    <property type="entry name" value="PH-like_dom_sf"/>
</dbReference>
<dbReference type="EMBL" id="JACASE010000014">
    <property type="protein sequence ID" value="KAF6408955.1"/>
    <property type="molecule type" value="Genomic_DNA"/>
</dbReference>
<dbReference type="FunFam" id="2.30.29.30:FF:000044">
    <property type="entry name" value="amyloid beta A4 precursor protein-binding family A member 1"/>
    <property type="match status" value="1"/>
</dbReference>
<dbReference type="Gene3D" id="2.30.42.10">
    <property type="match status" value="2"/>
</dbReference>
<reference evidence="7 8" key="1">
    <citation type="journal article" date="2020" name="Nature">
        <title>Six reference-quality genomes reveal evolution of bat adaptations.</title>
        <authorList>
            <person name="Jebb D."/>
            <person name="Huang Z."/>
            <person name="Pippel M."/>
            <person name="Hughes G.M."/>
            <person name="Lavrichenko K."/>
            <person name="Devanna P."/>
            <person name="Winkler S."/>
            <person name="Jermiin L.S."/>
            <person name="Skirmuntt E.C."/>
            <person name="Katzourakis A."/>
            <person name="Burkitt-Gray L."/>
            <person name="Ray D.A."/>
            <person name="Sullivan K.A.M."/>
            <person name="Roscito J.G."/>
            <person name="Kirilenko B.M."/>
            <person name="Davalos L.M."/>
            <person name="Corthals A.P."/>
            <person name="Power M.L."/>
            <person name="Jones G."/>
            <person name="Ransome R.D."/>
            <person name="Dechmann D.K.N."/>
            <person name="Locatelli A.G."/>
            <person name="Puechmaille S.J."/>
            <person name="Fedrigo O."/>
            <person name="Jarvis E.D."/>
            <person name="Hiller M."/>
            <person name="Vernes S.C."/>
            <person name="Myers E.W."/>
            <person name="Teeling E.C."/>
        </authorList>
    </citation>
    <scope>NUCLEOTIDE SEQUENCE [LARGE SCALE GENOMIC DNA]</scope>
    <source>
        <strain evidence="7">MRouAeg1</strain>
        <tissue evidence="7">Muscle</tissue>
    </source>
</reference>
<feature type="compositionally biased region" description="Low complexity" evidence="4">
    <location>
        <begin position="251"/>
        <end position="264"/>
    </location>
</feature>
<evidence type="ECO:0000256" key="1">
    <source>
        <dbReference type="ARBA" id="ARBA00022448"/>
    </source>
</evidence>
<sequence>MANRKRQSTASSMLEHRARPGQEPEGQDPALPRGPEPAALRPESPAAPERGCHDHSPDADSGSDYVNNTSEEEDYDEGLPEEEEGVTYYIRYCPEDDSYLEGVDCNGEACLAHGAGHLQTDECQEAVEEWDSAGPHPRAPGDEGGLGYRGGRLPSPEDDASILEAQDQEGSIHYCPSEGGYQDYYPPEANGNAGSAPPGRPRRGDGDPDDQEEDIDQIVAEVKMSLSTSSIASAGEASPERARARGPGPGDPAEAGPPGEARCGPGRHDGRPASLSLPSEAALPGDTQRGFKAQTRAAEDRPTWAQEQVCSSPEKPRRQQRSELNGPSDNNNFPETKKAAAFPSFVAVPGPCEPEDLIDGIIFAANYLGSTQLLSERNPSKNIRMMQAQEAVSRVKRMQKAAKIKKKANSEVDAPTLTEVDLFISTQRIKVLNADTQEAMLDHALRTISYIADIGSIVVLMARRRMPRAASQDCIETTPGAPDGRKQYKMVCHVFESEDAQLIAQSIGQAFSVAYQEFLRANGINPEDLSQKEYSDVISTQEMYNDDLVHFSKSENCKELQLEKHKGEILGVVVVESGWGSILPTVILANMMNGGPAARSGKLSIGDQITSVNGTSLVGLPLATCQSIIKGLKQQTQVKLNIVSCPPVTTVLIKRPDLKYQLGFSVQNGIICSLMRGGIAERGGVRVGHRIIEINGQSVVATAHEKIVQALSSSVGEIHMKTMPAAMFRLLTGQETPLYI</sequence>
<feature type="region of interest" description="Disordered" evidence="4">
    <location>
        <begin position="1"/>
        <end position="83"/>
    </location>
</feature>
<dbReference type="SUPFAM" id="SSF50729">
    <property type="entry name" value="PH domain-like"/>
    <property type="match status" value="1"/>
</dbReference>
<evidence type="ECO:0000256" key="4">
    <source>
        <dbReference type="SAM" id="MobiDB-lite"/>
    </source>
</evidence>
<feature type="domain" description="PDZ" evidence="6">
    <location>
        <begin position="650"/>
        <end position="726"/>
    </location>
</feature>
<dbReference type="GO" id="GO:0005886">
    <property type="term" value="C:plasma membrane"/>
    <property type="evidence" value="ECO:0007669"/>
    <property type="project" value="TreeGrafter"/>
</dbReference>